<dbReference type="InterPro" id="IPR008979">
    <property type="entry name" value="Galactose-bd-like_sf"/>
</dbReference>
<feature type="repeat" description="RCC1" evidence="11">
    <location>
        <begin position="417"/>
        <end position="468"/>
    </location>
</feature>
<reference evidence="13" key="1">
    <citation type="submission" date="2017-10" db="EMBL/GenBank/DDBJ databases">
        <title>Transcriptome Assembly of Sugarcane Aphid Adults.</title>
        <authorList>
            <person name="Scully E.D."/>
            <person name="Palmer N.A."/>
            <person name="Geib S.M."/>
            <person name="Sarath G."/>
            <person name="Sattler S.E."/>
        </authorList>
    </citation>
    <scope>NUCLEOTIDE SEQUENCE</scope>
    <source>
        <tissue evidence="13">Whole body</tissue>
    </source>
</reference>
<feature type="repeat" description="RCC1" evidence="11">
    <location>
        <begin position="1574"/>
        <end position="1625"/>
    </location>
</feature>
<evidence type="ECO:0000256" key="3">
    <source>
        <dbReference type="ARBA" id="ARBA00004906"/>
    </source>
</evidence>
<dbReference type="OrthoDB" id="239701at2759"/>
<dbReference type="InterPro" id="IPR004939">
    <property type="entry name" value="APC_su10/DOC_dom"/>
</dbReference>
<dbReference type="EC" id="2.3.2.26" evidence="4"/>
<feature type="domain" description="HECT" evidence="12">
    <location>
        <begin position="1750"/>
        <end position="2086"/>
    </location>
</feature>
<feature type="repeat" description="RCC1" evidence="11">
    <location>
        <begin position="1256"/>
        <end position="1307"/>
    </location>
</feature>
<keyword evidence="5" id="KW-0963">Cytoplasm</keyword>
<dbReference type="Pfam" id="PF11515">
    <property type="entry name" value="Cul7"/>
    <property type="match status" value="1"/>
</dbReference>
<dbReference type="GO" id="GO:0009966">
    <property type="term" value="P:regulation of signal transduction"/>
    <property type="evidence" value="ECO:0007669"/>
    <property type="project" value="UniProtKB-ARBA"/>
</dbReference>
<evidence type="ECO:0000256" key="1">
    <source>
        <dbReference type="ARBA" id="ARBA00000885"/>
    </source>
</evidence>
<dbReference type="GO" id="GO:0061630">
    <property type="term" value="F:ubiquitin protein ligase activity"/>
    <property type="evidence" value="ECO:0007669"/>
    <property type="project" value="UniProtKB-EC"/>
</dbReference>
<feature type="repeat" description="RCC1" evidence="11">
    <location>
        <begin position="627"/>
        <end position="678"/>
    </location>
</feature>
<evidence type="ECO:0000256" key="7">
    <source>
        <dbReference type="ARBA" id="ARBA00022679"/>
    </source>
</evidence>
<comment type="catalytic activity">
    <reaction evidence="1">
        <text>S-ubiquitinyl-[E2 ubiquitin-conjugating enzyme]-L-cysteine + [acceptor protein]-L-lysine = [E2 ubiquitin-conjugating enzyme]-L-cysteine + N(6)-ubiquitinyl-[acceptor protein]-L-lysine.</text>
        <dbReference type="EC" id="2.3.2.26"/>
    </reaction>
</comment>
<evidence type="ECO:0000256" key="2">
    <source>
        <dbReference type="ARBA" id="ARBA00004496"/>
    </source>
</evidence>
<dbReference type="SUPFAM" id="SSF49785">
    <property type="entry name" value="Galactose-binding domain-like"/>
    <property type="match status" value="1"/>
</dbReference>
<dbReference type="SMART" id="SM01337">
    <property type="entry name" value="APC10"/>
    <property type="match status" value="1"/>
</dbReference>
<dbReference type="Gene3D" id="2.30.30.30">
    <property type="match status" value="1"/>
</dbReference>
<feature type="repeat" description="RCC1" evidence="11">
    <location>
        <begin position="1416"/>
        <end position="1467"/>
    </location>
</feature>
<dbReference type="SUPFAM" id="SSF50985">
    <property type="entry name" value="RCC1/BLIP-II"/>
    <property type="match status" value="2"/>
</dbReference>
<dbReference type="UniPathway" id="UPA00143"/>
<dbReference type="GO" id="GO:0016567">
    <property type="term" value="P:protein ubiquitination"/>
    <property type="evidence" value="ECO:0007669"/>
    <property type="project" value="UniProtKB-UniPathway"/>
</dbReference>
<feature type="repeat" description="RCC1" evidence="11">
    <location>
        <begin position="1522"/>
        <end position="1573"/>
    </location>
</feature>
<dbReference type="CDD" id="cd00078">
    <property type="entry name" value="HECTc"/>
    <property type="match status" value="1"/>
</dbReference>
<feature type="repeat" description="RCC1" evidence="11">
    <location>
        <begin position="1470"/>
        <end position="1521"/>
    </location>
</feature>
<dbReference type="SMART" id="SM00119">
    <property type="entry name" value="HECTc"/>
    <property type="match status" value="1"/>
</dbReference>
<dbReference type="Gene3D" id="2.130.10.30">
    <property type="entry name" value="Regulator of chromosome condensation 1/beta-lactamase-inhibitor protein II"/>
    <property type="match status" value="3"/>
</dbReference>
<organism evidence="13">
    <name type="scientific">Melanaphis sacchari</name>
    <dbReference type="NCBI Taxonomy" id="742174"/>
    <lineage>
        <taxon>Eukaryota</taxon>
        <taxon>Metazoa</taxon>
        <taxon>Ecdysozoa</taxon>
        <taxon>Arthropoda</taxon>
        <taxon>Hexapoda</taxon>
        <taxon>Insecta</taxon>
        <taxon>Pterygota</taxon>
        <taxon>Neoptera</taxon>
        <taxon>Paraneoptera</taxon>
        <taxon>Hemiptera</taxon>
        <taxon>Sternorrhyncha</taxon>
        <taxon>Aphidomorpha</taxon>
        <taxon>Aphidoidea</taxon>
        <taxon>Aphididae</taxon>
        <taxon>Aphidini</taxon>
        <taxon>Melanaphis</taxon>
    </lineage>
</organism>
<dbReference type="Pfam" id="PF00632">
    <property type="entry name" value="HECT"/>
    <property type="match status" value="1"/>
</dbReference>
<feature type="repeat" description="RCC1" evidence="11">
    <location>
        <begin position="575"/>
        <end position="626"/>
    </location>
</feature>
<dbReference type="PROSITE" id="PS50012">
    <property type="entry name" value="RCC1_3"/>
    <property type="match status" value="14"/>
</dbReference>
<dbReference type="PROSITE" id="PS50237">
    <property type="entry name" value="HECT"/>
    <property type="match status" value="1"/>
</dbReference>
<dbReference type="InterPro" id="IPR035983">
    <property type="entry name" value="Hect_E3_ubiquitin_ligase"/>
</dbReference>
<evidence type="ECO:0000259" key="12">
    <source>
        <dbReference type="PROSITE" id="PS50237"/>
    </source>
</evidence>
<dbReference type="PANTHER" id="PTHR22872">
    <property type="entry name" value="BTK-BINDING PROTEIN-RELATED"/>
    <property type="match status" value="1"/>
</dbReference>
<accession>A0A2H8TU70</accession>
<dbReference type="Gene3D" id="3.90.1750.10">
    <property type="entry name" value="Hect, E3 ligase catalytic domains"/>
    <property type="match status" value="1"/>
</dbReference>
<comment type="pathway">
    <text evidence="3">Protein modification; protein ubiquitination.</text>
</comment>
<dbReference type="Gene3D" id="2.60.120.260">
    <property type="entry name" value="Galactose-binding domain-like"/>
    <property type="match status" value="1"/>
</dbReference>
<dbReference type="InterPro" id="IPR021097">
    <property type="entry name" value="CPH_domain"/>
</dbReference>
<dbReference type="InterPro" id="IPR051625">
    <property type="entry name" value="Signaling_Regulatory_Domain"/>
</dbReference>
<dbReference type="GO" id="GO:0005737">
    <property type="term" value="C:cytoplasm"/>
    <property type="evidence" value="ECO:0007669"/>
    <property type="project" value="UniProtKB-SubCell"/>
</dbReference>
<evidence type="ECO:0000256" key="11">
    <source>
        <dbReference type="PROSITE-ProRule" id="PRU00235"/>
    </source>
</evidence>
<keyword evidence="8" id="KW-0677">Repeat</keyword>
<name>A0A2H8TU70_9HEMI</name>
<dbReference type="SUPFAM" id="SSF63748">
    <property type="entry name" value="Tudor/PWWP/MBT"/>
    <property type="match status" value="1"/>
</dbReference>
<evidence type="ECO:0000313" key="13">
    <source>
        <dbReference type="EMBL" id="MBW16728.1"/>
    </source>
</evidence>
<gene>
    <name evidence="13" type="primary">HERC2_4</name>
</gene>
<feature type="repeat" description="RCC1" evidence="11">
    <location>
        <begin position="523"/>
        <end position="574"/>
    </location>
</feature>
<feature type="repeat" description="RCC1" evidence="11">
    <location>
        <begin position="1308"/>
        <end position="1363"/>
    </location>
</feature>
<dbReference type="Gene3D" id="3.30.2160.10">
    <property type="entry name" value="Hect, E3 ligase catalytic domain"/>
    <property type="match status" value="1"/>
</dbReference>
<keyword evidence="6" id="KW-0597">Phosphoprotein</keyword>
<dbReference type="InterPro" id="IPR009091">
    <property type="entry name" value="RCC1/BLIP-II"/>
</dbReference>
<feature type="repeat" description="RCC1" evidence="11">
    <location>
        <begin position="311"/>
        <end position="362"/>
    </location>
</feature>
<dbReference type="Gene3D" id="3.30.2410.10">
    <property type="entry name" value="Hect, E3 ligase catalytic domain"/>
    <property type="match status" value="1"/>
</dbReference>
<dbReference type="InterPro" id="IPR058923">
    <property type="entry name" value="RCC1-like_dom"/>
</dbReference>
<evidence type="ECO:0000256" key="9">
    <source>
        <dbReference type="ARBA" id="ARBA00022786"/>
    </source>
</evidence>
<evidence type="ECO:0000256" key="10">
    <source>
        <dbReference type="PROSITE-ProRule" id="PRU00104"/>
    </source>
</evidence>
<feature type="repeat" description="RCC1" evidence="11">
    <location>
        <begin position="1364"/>
        <end position="1415"/>
    </location>
</feature>
<dbReference type="PROSITE" id="PS00626">
    <property type="entry name" value="RCC1_2"/>
    <property type="match status" value="1"/>
</dbReference>
<dbReference type="Pfam" id="PF25390">
    <property type="entry name" value="WD40_RLD"/>
    <property type="match status" value="2"/>
</dbReference>
<evidence type="ECO:0000256" key="5">
    <source>
        <dbReference type="ARBA" id="ARBA00022490"/>
    </source>
</evidence>
<dbReference type="EMBL" id="GFXV01004923">
    <property type="protein sequence ID" value="MBW16728.1"/>
    <property type="molecule type" value="Transcribed_RNA"/>
</dbReference>
<keyword evidence="9 10" id="KW-0833">Ubl conjugation pathway</keyword>
<dbReference type="SUPFAM" id="SSF56204">
    <property type="entry name" value="Hect, E3 ligase catalytic domain"/>
    <property type="match status" value="1"/>
</dbReference>
<sequence>MNVYLMALTLYHHMKIFQIKMNHQQQKNVMKIADEYANYVKYAVDVGMIVRCCREFENVNIGCEGKVIKIIKGGGLHDLNIKVNWKSIGACWVRYIHIELIDYGTSLYEYDVIDNNKVIEITSLPQKSNYDKNTIILSNYPNREQISEFITKCTSSAEEKLLPNLFDWKSDSRWTSENPKGVHWIKLEFRPNIVIHSLRMKLDEENENCKPLFVIVNAGVSFNMMEEVNRVVINSLDQTLQLLYSVNKCHKCIEITMRTNEKICIITGLKIVVMRINQEFVPNSLTPQFDAVQEFPPQPEVESKIKVDSEYAVYVWGLNDKGQLGGLNGSKIKKPTFNEALTALKPIDIVGGSKSLFIVSNEGKVFVCGDSSGGRLGIPFCGKVCTPRQIPGLSQFVIMNVAVHSGGKHAIALSLDGKILSWGDGEDGKLGHGDTLTLDTPKLIDSLLDKRIFYIACGGAHSAAITSEGELYTWGQGQYGRLGHGDEVSQFTPKLVKELIGKNIIQVACGSRDAQTLALDGAGNVYSWGDGDFGKLGRGGSDGCCTPKQIERLDGHRVVQIRCGAQFSVALTSTGQVWTWGKGEFYRLGLGRDDHVRRPTLVNQLKLVKIVHIAVGTLHCIAVSAQGDIYCWGDNDHGQQGNGTTNSNQEPKLVANFNNIKINRVACGSSQSIAWKCPVLPILMSHENVQFARIKDSMGATFLNENVDTKMKIEEDQNNSEKDSLSRTILSLDSAAAKQNALQHVLNALRITLAREIVLAALISPTDDDVNINHEIIQSDQGGGEAPAPVLDSNVVTPDSIENSLHIPTSLTTSASTLSSKATNTMSIVAATIKSKNQVIGLNYTSLLANKTIDSFVSTFDEKTVRLLLDLAKLASVYRLGPTAESVLINLFMSFIYTNKHIKLLMEYCVSEMETIYTHCSFIVSPPSKHAVQESSHPYQDDSCLSGYVAIPGAIALYIDFNQNCSTEKLKDTLTLMDGAENVISVRSGKDTEWTTPLFIQRNELHWKFISDKSSNGWGWRFVVYPIMHLTRQSGTDREILSRPCLPVVRNLLQECLKRQNNPSVDKRLTATLMLTLHLTALTLEERIWCIKILSMMFKRDQDVASELFILPFLNSGVSDVLLRTEHLMFKQFEYEEIAVLCGRQLCYSEYLKSLVYMMKWLNNSLRCWRFDASWFVDYCFGTDVAKALINREQMPEEFINQVHKKIKCIDNSYDKDGEHIFIDNLKFTKEHDEQLLQWLNSKPDDWNMTWGGNGQVVYVWGHNHRGQLACMDSNQIKKPLSCDSLSILKPIQVIGGEQTMFAVTSYGKVYASGYTESGRLGIGPYNPRTPFVVTPQLIQGLNSIIKVAVNSGGRHCLALSNTGEVYAWGDGDDGKLGLGNRISYAKPQLIQTLNGKNIIDIACGGFHSAAISRYGHLYTWGKGRYGRLGHGDYEDYLYPKMVQSLAKVPVVKVACGSGDAQTMCITSDDNVWSWGDGDYGKLGHNISESCKLPCKIESLSGKGIIQIDCGSQFSVALSSNGTLYTWGKGDYFRLGHGFSDHVRKPKIVSGLQGKKIVQFSTGSLHVLALTDDGEVYAWGDNDEGQLGDGTAHPIARPRPIAALKGKRIQQVSCGSAHSFAWASEEAYHTDNSTPTTIPLEYDILQEFSVQELRNRLLFLHHFSIIINQTALLFMPIHGEISLDAIRPYMVYSVKESIFKKVLQLSMIREQRHGPMFELNRIRTRKSIFNDYIHTVFGQMVNNMDFLDEDSLFLYHRVWKVQFVGESVDDYGGGYSESIAEMCEELQNGSLPILIQTPNGREDTGTSRDCFILNPSATTKVHMKMFEFLGILIGIAVRTCSPLSLNLAEPMWKLLCGMKLMPTDLIEIDKDYVPGLLYVRDLEREDEFTSLDLSFCTTSSTGHTVVLSNQHKHVTLHNKHEYIQACLNFRLNEFNEQVKNVRVGMARVIPVPLLSIFTSNELEAMVCGSPEIPINMLLSIVTYKGVEAHDKLVQWFWEILSEFTNQERSLFLRFVWGRTRLPRTIEDFRGRDFVLHVIDRYSPADNFLPESYTCFFLLKIPRYSNKDVMNEKLKYAIHFCKSIDTDDYARIALPRSMDGSSVDTDSLISEDDP</sequence>
<evidence type="ECO:0000256" key="6">
    <source>
        <dbReference type="ARBA" id="ARBA00022553"/>
    </source>
</evidence>
<dbReference type="InterPro" id="IPR000569">
    <property type="entry name" value="HECT_dom"/>
</dbReference>
<dbReference type="FunFam" id="3.30.2410.10:FF:000006">
    <property type="entry name" value="probable E3 ubiquitin-protein ligase HERC1 isoform X2"/>
    <property type="match status" value="1"/>
</dbReference>
<evidence type="ECO:0000256" key="4">
    <source>
        <dbReference type="ARBA" id="ARBA00012485"/>
    </source>
</evidence>
<feature type="repeat" description="RCC1" evidence="11">
    <location>
        <begin position="469"/>
        <end position="520"/>
    </location>
</feature>
<dbReference type="PANTHER" id="PTHR22872:SF2">
    <property type="entry name" value="INHIBITOR OF BRUTON TYROSINE KINASE"/>
    <property type="match status" value="1"/>
</dbReference>
<dbReference type="InterPro" id="IPR014722">
    <property type="entry name" value="Rib_uL2_dom2"/>
</dbReference>
<keyword evidence="7" id="KW-0808">Transferase</keyword>
<dbReference type="PRINTS" id="PR00633">
    <property type="entry name" value="RCCNDNSATION"/>
</dbReference>
<protein>
    <recommendedName>
        <fullName evidence="4">HECT-type E3 ubiquitin transferase</fullName>
        <ecNumber evidence="4">2.3.2.26</ecNumber>
    </recommendedName>
</protein>
<evidence type="ECO:0000256" key="8">
    <source>
        <dbReference type="ARBA" id="ARBA00022737"/>
    </source>
</evidence>
<comment type="subcellular location">
    <subcellularLocation>
        <location evidence="2">Cytoplasm</location>
    </subcellularLocation>
</comment>
<proteinExistence type="predicted"/>
<dbReference type="InterPro" id="IPR000408">
    <property type="entry name" value="Reg_chr_condens"/>
</dbReference>
<feature type="active site" description="Glycyl thioester intermediate" evidence="10">
    <location>
        <position position="2054"/>
    </location>
</feature>
<feature type="repeat" description="RCC1" evidence="11">
    <location>
        <begin position="363"/>
        <end position="416"/>
    </location>
</feature>